<dbReference type="VEuPathDB" id="FungiDB:PTTG_28498"/>
<dbReference type="OrthoDB" id="2498589at2759"/>
<organism evidence="2">
    <name type="scientific">Puccinia triticina (isolate 1-1 / race 1 (BBBD))</name>
    <name type="common">Brown leaf rust fungus</name>
    <dbReference type="NCBI Taxonomy" id="630390"/>
    <lineage>
        <taxon>Eukaryota</taxon>
        <taxon>Fungi</taxon>
        <taxon>Dikarya</taxon>
        <taxon>Basidiomycota</taxon>
        <taxon>Pucciniomycotina</taxon>
        <taxon>Pucciniomycetes</taxon>
        <taxon>Pucciniales</taxon>
        <taxon>Pucciniaceae</taxon>
        <taxon>Puccinia</taxon>
    </lineage>
</organism>
<dbReference type="EMBL" id="ADAS02000115">
    <property type="protein sequence ID" value="OAV89893.1"/>
    <property type="molecule type" value="Genomic_DNA"/>
</dbReference>
<dbReference type="AlphaFoldDB" id="A0A180GD75"/>
<reference evidence="2" key="1">
    <citation type="submission" date="2009-11" db="EMBL/GenBank/DDBJ databases">
        <authorList>
            <consortium name="The Broad Institute Genome Sequencing Platform"/>
            <person name="Ward D."/>
            <person name="Feldgarden M."/>
            <person name="Earl A."/>
            <person name="Young S.K."/>
            <person name="Zeng Q."/>
            <person name="Koehrsen M."/>
            <person name="Alvarado L."/>
            <person name="Berlin A."/>
            <person name="Bochicchio J."/>
            <person name="Borenstein D."/>
            <person name="Chapman S.B."/>
            <person name="Chen Z."/>
            <person name="Engels R."/>
            <person name="Freedman E."/>
            <person name="Gellesch M."/>
            <person name="Goldberg J."/>
            <person name="Griggs A."/>
            <person name="Gujja S."/>
            <person name="Heilman E."/>
            <person name="Heiman D."/>
            <person name="Hepburn T."/>
            <person name="Howarth C."/>
            <person name="Jen D."/>
            <person name="Larson L."/>
            <person name="Lewis B."/>
            <person name="Mehta T."/>
            <person name="Park D."/>
            <person name="Pearson M."/>
            <person name="Roberts A."/>
            <person name="Saif S."/>
            <person name="Shea T."/>
            <person name="Shenoy N."/>
            <person name="Sisk P."/>
            <person name="Stolte C."/>
            <person name="Sykes S."/>
            <person name="Thomson T."/>
            <person name="Walk T."/>
            <person name="White J."/>
            <person name="Yandava C."/>
            <person name="Izard J."/>
            <person name="Baranova O.V."/>
            <person name="Blanton J.M."/>
            <person name="Tanner A.C."/>
            <person name="Dewhirst F.E."/>
            <person name="Haas B."/>
            <person name="Nusbaum C."/>
            <person name="Birren B."/>
        </authorList>
    </citation>
    <scope>NUCLEOTIDE SEQUENCE [LARGE SCALE GENOMIC DNA]</scope>
    <source>
        <strain evidence="2">1-1 BBBD Race 1</strain>
    </source>
</reference>
<protein>
    <submittedName>
        <fullName evidence="2 3">Uncharacterized protein</fullName>
    </submittedName>
</protein>
<feature type="region of interest" description="Disordered" evidence="1">
    <location>
        <begin position="519"/>
        <end position="550"/>
    </location>
</feature>
<dbReference type="Proteomes" id="UP000005240">
    <property type="component" value="Unassembled WGS sequence"/>
</dbReference>
<feature type="region of interest" description="Disordered" evidence="1">
    <location>
        <begin position="699"/>
        <end position="721"/>
    </location>
</feature>
<proteinExistence type="predicted"/>
<feature type="compositionally biased region" description="Polar residues" evidence="1">
    <location>
        <begin position="242"/>
        <end position="255"/>
    </location>
</feature>
<feature type="region of interest" description="Disordered" evidence="1">
    <location>
        <begin position="645"/>
        <end position="668"/>
    </location>
</feature>
<reference evidence="3 4" key="3">
    <citation type="journal article" date="2017" name="G3 (Bethesda)">
        <title>Comparative analysis highlights variable genome content of wheat rusts and divergence of the mating loci.</title>
        <authorList>
            <person name="Cuomo C.A."/>
            <person name="Bakkeren G."/>
            <person name="Khalil H.B."/>
            <person name="Panwar V."/>
            <person name="Joly D."/>
            <person name="Linning R."/>
            <person name="Sakthikumar S."/>
            <person name="Song X."/>
            <person name="Adiconis X."/>
            <person name="Fan L."/>
            <person name="Goldberg J.M."/>
            <person name="Levin J.Z."/>
            <person name="Young S."/>
            <person name="Zeng Q."/>
            <person name="Anikster Y."/>
            <person name="Bruce M."/>
            <person name="Wang M."/>
            <person name="Yin C."/>
            <person name="McCallum B."/>
            <person name="Szabo L.J."/>
            <person name="Hulbert S."/>
            <person name="Chen X."/>
            <person name="Fellers J.P."/>
        </authorList>
    </citation>
    <scope>NUCLEOTIDE SEQUENCE</scope>
    <source>
        <strain evidence="3">isolate 1-1 / race 1 (BBBD)</strain>
        <strain evidence="4">Isolate 1-1 / race 1 (BBBD)</strain>
    </source>
</reference>
<sequence length="1073" mass="120979">MHPGSPQNPRIPSWLSSAPDHAESNFVAEGYPVYQTAIPGVYNPLMYTPCPMTPADAFMYGYRPNILHAKDLIPIVQPNPPHQNMLWQQHAGILSESFSRLEEMIRDRQNADRAAATIRKAKATQEVSKRVKALSDPMYSGGGYRGFSGVPPVAKRPLLRTSGDQPVIFPSNLASDKEPKSLDKGLMTLRMDFPAGPGETENQTRRQPEVLKMRDAQEKLDPSSTRIAEDSAKLLEQKDNSNHLSTPLNKKSQVSRPHFPSNEIGGSGHDSAELRTSVSLANSGNFENLQNVKLARPRIKSTTATHLPASGKTVAPVNYEYTATLTETNAAKMKELTRQNIGVASHNQDEAFSSVDTLLDQKMILPHETGKGPATARAMAMPVQNKFTNNLEFPKINSLEQPKTSLSEPQKALVAPESTDNNLLLKKENVQISKAKKYTGVSKKKKKYIARVQEPVMNNQALNLKSFLPNAWTNTKHLTALEQPHITLSDQNTANNKAKAPPSPKLPVNLWGIDVTNPNNQVSISKPTKKDAEISSRPGSFGGGTGENQKMAQVNLHPPEINDVKQGYQEVLGNEDVVLVPAEGVMPVILDQISNQEHPVLASPEHKEIKEEGADDANLRLDQISGNEKNKEAVPLQVDRFDESKKLAGVKAPKQKKKKKNKIKGAKPSLDDDWKFLEELEQQQNAKIKPEREIGVVGQKNEKEDEGKDTNDMTKGKGNSNDLWEGIEGLSEEDRKNFLHGPVFHALNMALIPGNEEDQIYPGLPQPKIQRAERTYKNLQKNLETWTLYVNTWRTLGLDLDLMESISTHLKIDNKTNHLPLSDLNDHTYEVLRDLWHRSEERMHFLANFQWWMKDILSAAEFCRRIKTLAHQVYERTVVENWKLIRKHLITTSQLTEAQAKKVEKFFGLRIQFSIFSTVLQQEEHLNLRAGRDIIATIKKSLGIGFNNIRPNLIVVDNFPQGSKVVKKFKQLLERRRHNGLQVRKVLGLIEMFKMEKNIQECLYYKSDENFLSFIVDELTPWDNSPESHWLRENYPQEEVDKVSNHRYQALDQIFKANDEVLSQESSVSPPTT</sequence>
<keyword evidence="4" id="KW-1185">Reference proteome</keyword>
<name>A0A180GD75_PUCT1</name>
<accession>A0A180GD75</accession>
<reference evidence="3" key="4">
    <citation type="submission" date="2025-05" db="UniProtKB">
        <authorList>
            <consortium name="EnsemblFungi"/>
        </authorList>
    </citation>
    <scope>IDENTIFICATION</scope>
    <source>
        <strain evidence="3">isolate 1-1 / race 1 (BBBD)</strain>
    </source>
</reference>
<dbReference type="EnsemblFungi" id="PTTG_28498-t43_1">
    <property type="protein sequence ID" value="PTTG_28498-t43_1-p1"/>
    <property type="gene ID" value="PTTG_28498"/>
</dbReference>
<reference evidence="2" key="2">
    <citation type="submission" date="2016-05" db="EMBL/GenBank/DDBJ databases">
        <title>Comparative analysis highlights variable genome content of wheat rusts and divergence of the mating loci.</title>
        <authorList>
            <person name="Cuomo C.A."/>
            <person name="Bakkeren G."/>
            <person name="Szabo L."/>
            <person name="Khalil H."/>
            <person name="Joly D."/>
            <person name="Goldberg J."/>
            <person name="Young S."/>
            <person name="Zeng Q."/>
            <person name="Fellers J."/>
        </authorList>
    </citation>
    <scope>NUCLEOTIDE SEQUENCE [LARGE SCALE GENOMIC DNA]</scope>
    <source>
        <strain evidence="2">1-1 BBBD Race 1</strain>
    </source>
</reference>
<evidence type="ECO:0000313" key="4">
    <source>
        <dbReference type="Proteomes" id="UP000005240"/>
    </source>
</evidence>
<feature type="compositionally biased region" description="Basic and acidic residues" evidence="1">
    <location>
        <begin position="699"/>
        <end position="715"/>
    </location>
</feature>
<evidence type="ECO:0000256" key="1">
    <source>
        <dbReference type="SAM" id="MobiDB-lite"/>
    </source>
</evidence>
<evidence type="ECO:0000313" key="2">
    <source>
        <dbReference type="EMBL" id="OAV89893.1"/>
    </source>
</evidence>
<feature type="compositionally biased region" description="Basic residues" evidence="1">
    <location>
        <begin position="653"/>
        <end position="665"/>
    </location>
</feature>
<gene>
    <name evidence="2" type="ORF">PTTG_28498</name>
</gene>
<feature type="compositionally biased region" description="Basic and acidic residues" evidence="1">
    <location>
        <begin position="202"/>
        <end position="241"/>
    </location>
</feature>
<feature type="region of interest" description="Disordered" evidence="1">
    <location>
        <begin position="401"/>
        <end position="420"/>
    </location>
</feature>
<evidence type="ECO:0000313" key="3">
    <source>
        <dbReference type="EnsemblFungi" id="PTTG_28498-t43_1-p1"/>
    </source>
</evidence>
<feature type="region of interest" description="Disordered" evidence="1">
    <location>
        <begin position="190"/>
        <end position="271"/>
    </location>
</feature>